<name>F8L4K4_SIMNZ</name>
<keyword evidence="9 11" id="KW-1133">Transmembrane helix</keyword>
<protein>
    <submittedName>
        <fullName evidence="13">Putative copper-importing P-type ATPase A</fullName>
        <ecNumber evidence="13">3.6.3.-</ecNumber>
    </submittedName>
</protein>
<evidence type="ECO:0000256" key="3">
    <source>
        <dbReference type="ARBA" id="ARBA00022448"/>
    </source>
</evidence>
<dbReference type="InterPro" id="IPR036412">
    <property type="entry name" value="HAD-like_sf"/>
</dbReference>
<dbReference type="Pfam" id="PF00122">
    <property type="entry name" value="E1-E2_ATPase"/>
    <property type="match status" value="1"/>
</dbReference>
<evidence type="ECO:0000313" key="13">
    <source>
        <dbReference type="EMBL" id="CCB87972.1"/>
    </source>
</evidence>
<feature type="transmembrane region" description="Helical" evidence="11">
    <location>
        <begin position="178"/>
        <end position="196"/>
    </location>
</feature>
<reference evidence="13 14" key="2">
    <citation type="journal article" date="2011" name="Mol. Biol. Evol.">
        <title>Unity in variety--the pan-genome of the Chlamydiae.</title>
        <authorList>
            <person name="Collingro A."/>
            <person name="Tischler P."/>
            <person name="Weinmaier T."/>
            <person name="Penz T."/>
            <person name="Heinz E."/>
            <person name="Brunham R.C."/>
            <person name="Read T.D."/>
            <person name="Bavoil P.M."/>
            <person name="Sachse K."/>
            <person name="Kahane S."/>
            <person name="Friedman M.G."/>
            <person name="Rattei T."/>
            <person name="Myers G.S."/>
            <person name="Horn M."/>
        </authorList>
    </citation>
    <scope>NUCLEOTIDE SEQUENCE [LARGE SCALE GENOMIC DNA]</scope>
    <source>
        <strain evidence="14">ATCC VR-1471 / Z</strain>
    </source>
</reference>
<dbReference type="InterPro" id="IPR001757">
    <property type="entry name" value="P_typ_ATPase"/>
</dbReference>
<gene>
    <name evidence="13" type="primary">copA</name>
    <name evidence="13" type="ordered locus">SNE_A00940</name>
</gene>
<dbReference type="NCBIfam" id="TIGR01525">
    <property type="entry name" value="ATPase-IB_hvy"/>
    <property type="match status" value="1"/>
</dbReference>
<dbReference type="InterPro" id="IPR027256">
    <property type="entry name" value="P-typ_ATPase_IB"/>
</dbReference>
<dbReference type="GO" id="GO:0016887">
    <property type="term" value="F:ATP hydrolysis activity"/>
    <property type="evidence" value="ECO:0007669"/>
    <property type="project" value="InterPro"/>
</dbReference>
<evidence type="ECO:0000256" key="5">
    <source>
        <dbReference type="ARBA" id="ARBA00022723"/>
    </source>
</evidence>
<dbReference type="PANTHER" id="PTHR43520">
    <property type="entry name" value="ATP7, ISOFORM B"/>
    <property type="match status" value="1"/>
</dbReference>
<dbReference type="PRINTS" id="PR00119">
    <property type="entry name" value="CATATPASE"/>
</dbReference>
<dbReference type="KEGG" id="sng:SNE_A00940"/>
<dbReference type="GO" id="GO:0005886">
    <property type="term" value="C:plasma membrane"/>
    <property type="evidence" value="ECO:0007669"/>
    <property type="project" value="UniProtKB-SubCell"/>
</dbReference>
<dbReference type="InterPro" id="IPR044492">
    <property type="entry name" value="P_typ_ATPase_HD_dom"/>
</dbReference>
<dbReference type="Proteomes" id="UP000000496">
    <property type="component" value="Chromosome gsn.131"/>
</dbReference>
<comment type="similarity">
    <text evidence="2 11">Belongs to the cation transport ATPase (P-type) (TC 3.A.3) family. Type IB subfamily.</text>
</comment>
<keyword evidence="11" id="KW-1003">Cell membrane</keyword>
<dbReference type="Gene3D" id="3.30.70.100">
    <property type="match status" value="1"/>
</dbReference>
<dbReference type="SUPFAM" id="SSF81653">
    <property type="entry name" value="Calcium ATPase, transduction domain A"/>
    <property type="match status" value="1"/>
</dbReference>
<comment type="subcellular location">
    <subcellularLocation>
        <location evidence="11">Cell membrane</location>
    </subcellularLocation>
    <subcellularLocation>
        <location evidence="1">Endomembrane system</location>
        <topology evidence="1">Multi-pass membrane protein</topology>
    </subcellularLocation>
</comment>
<dbReference type="GO" id="GO:0043682">
    <property type="term" value="F:P-type divalent copper transporter activity"/>
    <property type="evidence" value="ECO:0007669"/>
    <property type="project" value="TreeGrafter"/>
</dbReference>
<dbReference type="CDD" id="cd02094">
    <property type="entry name" value="P-type_ATPase_Cu-like"/>
    <property type="match status" value="1"/>
</dbReference>
<feature type="transmembrane region" description="Helical" evidence="11">
    <location>
        <begin position="151"/>
        <end position="172"/>
    </location>
</feature>
<keyword evidence="3" id="KW-0813">Transport</keyword>
<dbReference type="PROSITE" id="PS01047">
    <property type="entry name" value="HMA_1"/>
    <property type="match status" value="1"/>
</dbReference>
<dbReference type="SUPFAM" id="SSF56784">
    <property type="entry name" value="HAD-like"/>
    <property type="match status" value="1"/>
</dbReference>
<dbReference type="InterPro" id="IPR059000">
    <property type="entry name" value="ATPase_P-type_domA"/>
</dbReference>
<evidence type="ECO:0000256" key="6">
    <source>
        <dbReference type="ARBA" id="ARBA00022741"/>
    </source>
</evidence>
<keyword evidence="13" id="KW-0378">Hydrolase</keyword>
<accession>F8L4K4</accession>
<dbReference type="PANTHER" id="PTHR43520:SF8">
    <property type="entry name" value="P-TYPE CU(+) TRANSPORTER"/>
    <property type="match status" value="1"/>
</dbReference>
<evidence type="ECO:0000256" key="1">
    <source>
        <dbReference type="ARBA" id="ARBA00004127"/>
    </source>
</evidence>
<dbReference type="eggNOG" id="COG2217">
    <property type="taxonomic scope" value="Bacteria"/>
</dbReference>
<dbReference type="InterPro" id="IPR036163">
    <property type="entry name" value="HMA_dom_sf"/>
</dbReference>
<dbReference type="InterPro" id="IPR023299">
    <property type="entry name" value="ATPase_P-typ_cyto_dom_N"/>
</dbReference>
<sequence length="713" mass="76901">MAHFDLHIRNMNCSSCIAKIEGRVTKIEGTISCSVNFATGQARVEYEEGNDIKQTVADAITELGYPATVIEEGQVYDEEKDRSFFWLKVRTIFAIVLTLPLTVPMLGEFFGIDVLFPHWIQLILATIVQFGAGYSFYIGSWKAIKNKAANMDVLVALGTTAAFLFSAVVVLFHVQGYLYFETSTVLISLILLGRVIEQHSKHNAQGGMKALLKMQAKSARIKKGTEVVEVPIDAVHKGDIVVVKPGERIPVDGEVVDGESHVDESMLTGESMPVRKDKGENAYAGTINGEGMIEVQSSRLGKETSLGNIIRLVEEAQRSKAPIQKLADRISGVFVPIVLGIAILTFFLWGFVAGDWQEGLISGIAVLVIACPCALGLATPTVIMVACGRGAREGILIKDAVGLEKAGKLDAIIVDKTGTVTEGKLSVDEITSEDDNLLRKAVSLTTHSDHPISKAITNHAKDQGVQIQRCEAFHSHTGQGLSGSFQGKAYLLGSVRFMKQQNIDLGPFNDKLQTDVRVIAAIAEEGKCIGFIALADKLKEGSQEAVAKLHQMKKEVYLLSGDRKAVVESVGKMLNVDGLFAEVLPEEKASYVKRLQDEKKVTGMVGDGVNDAPALAVADVGFAIADGTDVAMESASIGLMHSSLLNLLTALSLSKVTFLKIRQNLFFAFVYNCVGIPLAAFGLLNPMIAGAAMAMSSISVVLNSLTLQRKKLF</sequence>
<dbReference type="FunFam" id="2.70.150.10:FF:000002">
    <property type="entry name" value="Copper-transporting ATPase 1, putative"/>
    <property type="match status" value="1"/>
</dbReference>
<evidence type="ECO:0000256" key="10">
    <source>
        <dbReference type="ARBA" id="ARBA00023136"/>
    </source>
</evidence>
<dbReference type="GO" id="GO:0012505">
    <property type="term" value="C:endomembrane system"/>
    <property type="evidence" value="ECO:0007669"/>
    <property type="project" value="UniProtKB-SubCell"/>
</dbReference>
<dbReference type="GO" id="GO:0055070">
    <property type="term" value="P:copper ion homeostasis"/>
    <property type="evidence" value="ECO:0007669"/>
    <property type="project" value="TreeGrafter"/>
</dbReference>
<dbReference type="NCBIfam" id="TIGR01511">
    <property type="entry name" value="ATPase-IB1_Cu"/>
    <property type="match status" value="1"/>
</dbReference>
<keyword evidence="4 11" id="KW-0812">Transmembrane</keyword>
<dbReference type="InterPro" id="IPR023298">
    <property type="entry name" value="ATPase_P-typ_TM_dom_sf"/>
</dbReference>
<keyword evidence="10 11" id="KW-0472">Membrane</keyword>
<evidence type="ECO:0000256" key="11">
    <source>
        <dbReference type="RuleBase" id="RU362081"/>
    </source>
</evidence>
<dbReference type="CDD" id="cd00371">
    <property type="entry name" value="HMA"/>
    <property type="match status" value="1"/>
</dbReference>
<organism evidence="13 14">
    <name type="scientific">Simkania negevensis (strain ATCC VR-1471 / DSM 27360 / Z)</name>
    <dbReference type="NCBI Taxonomy" id="331113"/>
    <lineage>
        <taxon>Bacteria</taxon>
        <taxon>Pseudomonadati</taxon>
        <taxon>Chlamydiota</taxon>
        <taxon>Chlamydiia</taxon>
        <taxon>Parachlamydiales</taxon>
        <taxon>Simkaniaceae</taxon>
        <taxon>Simkania</taxon>
    </lineage>
</organism>
<feature type="transmembrane region" description="Helical" evidence="11">
    <location>
        <begin position="664"/>
        <end position="681"/>
    </location>
</feature>
<dbReference type="SFLD" id="SFLDG00002">
    <property type="entry name" value="C1.7:_P-type_atpase_like"/>
    <property type="match status" value="1"/>
</dbReference>
<dbReference type="Gene3D" id="3.40.50.1000">
    <property type="entry name" value="HAD superfamily/HAD-like"/>
    <property type="match status" value="1"/>
</dbReference>
<dbReference type="SFLD" id="SFLDS00003">
    <property type="entry name" value="Haloacid_Dehalogenase"/>
    <property type="match status" value="1"/>
</dbReference>
<dbReference type="RefSeq" id="WP_013942439.1">
    <property type="nucleotide sequence ID" value="NC_015713.1"/>
</dbReference>
<evidence type="ECO:0000259" key="12">
    <source>
        <dbReference type="PROSITE" id="PS50846"/>
    </source>
</evidence>
<dbReference type="PROSITE" id="PS00154">
    <property type="entry name" value="ATPASE_E1_E2"/>
    <property type="match status" value="1"/>
</dbReference>
<feature type="transmembrane region" description="Helical" evidence="11">
    <location>
        <begin position="92"/>
        <end position="112"/>
    </location>
</feature>
<dbReference type="SUPFAM" id="SSF81665">
    <property type="entry name" value="Calcium ATPase, transmembrane domain M"/>
    <property type="match status" value="1"/>
</dbReference>
<dbReference type="AlphaFoldDB" id="F8L4K4"/>
<dbReference type="EC" id="3.6.3.-" evidence="13"/>
<evidence type="ECO:0000256" key="2">
    <source>
        <dbReference type="ARBA" id="ARBA00006024"/>
    </source>
</evidence>
<dbReference type="EMBL" id="FR872582">
    <property type="protein sequence ID" value="CCB87972.1"/>
    <property type="molecule type" value="Genomic_DNA"/>
</dbReference>
<dbReference type="InterPro" id="IPR017969">
    <property type="entry name" value="Heavy-metal-associated_CS"/>
</dbReference>
<dbReference type="Gene3D" id="3.40.1110.10">
    <property type="entry name" value="Calcium-transporting ATPase, cytoplasmic domain N"/>
    <property type="match status" value="1"/>
</dbReference>
<dbReference type="InterPro" id="IPR008250">
    <property type="entry name" value="ATPase_P-typ_transduc_dom_A_sf"/>
</dbReference>
<dbReference type="SUPFAM" id="SSF55008">
    <property type="entry name" value="HMA, heavy metal-associated domain"/>
    <property type="match status" value="1"/>
</dbReference>
<keyword evidence="7 11" id="KW-0067">ATP-binding</keyword>
<feature type="domain" description="HMA" evidence="12">
    <location>
        <begin position="2"/>
        <end position="68"/>
    </location>
</feature>
<evidence type="ECO:0000256" key="7">
    <source>
        <dbReference type="ARBA" id="ARBA00022840"/>
    </source>
</evidence>
<dbReference type="InterPro" id="IPR018303">
    <property type="entry name" value="ATPase_P-typ_P_site"/>
</dbReference>
<proteinExistence type="inferred from homology"/>
<dbReference type="OrthoDB" id="9766480at2"/>
<feature type="transmembrane region" description="Helical" evidence="11">
    <location>
        <begin position="687"/>
        <end position="707"/>
    </location>
</feature>
<dbReference type="Pfam" id="PF00702">
    <property type="entry name" value="Hydrolase"/>
    <property type="match status" value="1"/>
</dbReference>
<feature type="transmembrane region" description="Helical" evidence="11">
    <location>
        <begin position="330"/>
        <end position="352"/>
    </location>
</feature>
<keyword evidence="8" id="KW-1278">Translocase</keyword>
<dbReference type="GO" id="GO:0005507">
    <property type="term" value="F:copper ion binding"/>
    <property type="evidence" value="ECO:0007669"/>
    <property type="project" value="TreeGrafter"/>
</dbReference>
<dbReference type="Gene3D" id="2.70.150.10">
    <property type="entry name" value="Calcium-transporting ATPase, cytoplasmic transduction domain A"/>
    <property type="match status" value="1"/>
</dbReference>
<dbReference type="InterPro" id="IPR023214">
    <property type="entry name" value="HAD_sf"/>
</dbReference>
<evidence type="ECO:0000256" key="9">
    <source>
        <dbReference type="ARBA" id="ARBA00022989"/>
    </source>
</evidence>
<keyword evidence="6 11" id="KW-0547">Nucleotide-binding</keyword>
<dbReference type="SFLD" id="SFLDF00027">
    <property type="entry name" value="p-type_atpase"/>
    <property type="match status" value="1"/>
</dbReference>
<dbReference type="HOGENOM" id="CLU_001771_0_3_0"/>
<dbReference type="PROSITE" id="PS50846">
    <property type="entry name" value="HMA_2"/>
    <property type="match status" value="1"/>
</dbReference>
<feature type="transmembrane region" description="Helical" evidence="11">
    <location>
        <begin position="364"/>
        <end position="388"/>
    </location>
</feature>
<evidence type="ECO:0000313" key="14">
    <source>
        <dbReference type="Proteomes" id="UP000000496"/>
    </source>
</evidence>
<evidence type="ECO:0000256" key="4">
    <source>
        <dbReference type="ARBA" id="ARBA00022692"/>
    </source>
</evidence>
<dbReference type="PRINTS" id="PR00943">
    <property type="entry name" value="CUATPASE"/>
</dbReference>
<dbReference type="Pfam" id="PF00403">
    <property type="entry name" value="HMA"/>
    <property type="match status" value="1"/>
</dbReference>
<evidence type="ECO:0000256" key="8">
    <source>
        <dbReference type="ARBA" id="ARBA00022967"/>
    </source>
</evidence>
<dbReference type="FunFam" id="3.30.70.100:FF:000001">
    <property type="entry name" value="ATPase copper transporting beta"/>
    <property type="match status" value="1"/>
</dbReference>
<keyword evidence="5 11" id="KW-0479">Metal-binding</keyword>
<reference key="1">
    <citation type="journal article" date="2011" name="Mol. Biol. Evol.">
        <title>Unity in variety -- the pan-genome of the Chlamydiae.</title>
        <authorList>
            <person name="Collingro A."/>
            <person name="Tischler P."/>
            <person name="Weinmaier T."/>
            <person name="Penz T."/>
            <person name="Heinz E."/>
            <person name="Brunham R.C."/>
            <person name="Read T.D."/>
            <person name="Bavoil P.M."/>
            <person name="Sachse K."/>
            <person name="Kahane S."/>
            <person name="Friedman M.G."/>
            <person name="Rattei T."/>
            <person name="Myers G.S.A."/>
            <person name="Horn M."/>
        </authorList>
    </citation>
    <scope>NUCLEOTIDE SEQUENCE</scope>
    <source>
        <strain>Z</strain>
    </source>
</reference>
<dbReference type="InterPro" id="IPR006121">
    <property type="entry name" value="HMA_dom"/>
</dbReference>
<feature type="transmembrane region" description="Helical" evidence="11">
    <location>
        <begin position="118"/>
        <end position="139"/>
    </location>
</feature>
<dbReference type="GO" id="GO:0005524">
    <property type="term" value="F:ATP binding"/>
    <property type="evidence" value="ECO:0007669"/>
    <property type="project" value="UniProtKB-UniRule"/>
</dbReference>
<dbReference type="STRING" id="331113.SNE_A00940"/>
<dbReference type="NCBIfam" id="TIGR01494">
    <property type="entry name" value="ATPase_P-type"/>
    <property type="match status" value="1"/>
</dbReference>
<keyword evidence="14" id="KW-1185">Reference proteome</keyword>